<name>A0A0U4WMQ4_9PSED</name>
<dbReference type="InterPro" id="IPR004752">
    <property type="entry name" value="AmpG_permease/AT-1"/>
</dbReference>
<keyword evidence="3 6" id="KW-0812">Transmembrane</keyword>
<organism evidence="7 8">
    <name type="scientific">Pseudomonas oryzihabitans</name>
    <dbReference type="NCBI Taxonomy" id="47885"/>
    <lineage>
        <taxon>Bacteria</taxon>
        <taxon>Pseudomonadati</taxon>
        <taxon>Pseudomonadota</taxon>
        <taxon>Gammaproteobacteria</taxon>
        <taxon>Pseudomonadales</taxon>
        <taxon>Pseudomonadaceae</taxon>
        <taxon>Pseudomonas</taxon>
    </lineage>
</organism>
<evidence type="ECO:0000256" key="6">
    <source>
        <dbReference type="SAM" id="Phobius"/>
    </source>
</evidence>
<feature type="transmembrane region" description="Helical" evidence="6">
    <location>
        <begin position="416"/>
        <end position="437"/>
    </location>
</feature>
<dbReference type="KEGG" id="por:APT59_04160"/>
<keyword evidence="2" id="KW-0813">Transport</keyword>
<keyword evidence="4 6" id="KW-1133">Transmembrane helix</keyword>
<feature type="transmembrane region" description="Helical" evidence="6">
    <location>
        <begin position="471"/>
        <end position="495"/>
    </location>
</feature>
<gene>
    <name evidence="7" type="ORF">APT59_04160</name>
</gene>
<feature type="transmembrane region" description="Helical" evidence="6">
    <location>
        <begin position="119"/>
        <end position="138"/>
    </location>
</feature>
<dbReference type="PANTHER" id="PTHR12778:SF10">
    <property type="entry name" value="MAJOR FACILITATOR SUPERFAMILY DOMAIN-CONTAINING PROTEIN 3"/>
    <property type="match status" value="1"/>
</dbReference>
<dbReference type="Gene3D" id="1.20.1250.20">
    <property type="entry name" value="MFS general substrate transporter like domains"/>
    <property type="match status" value="2"/>
</dbReference>
<feature type="transmembrane region" description="Helical" evidence="6">
    <location>
        <begin position="232"/>
        <end position="254"/>
    </location>
</feature>
<feature type="transmembrane region" description="Helical" evidence="6">
    <location>
        <begin position="90"/>
        <end position="107"/>
    </location>
</feature>
<feature type="transmembrane region" description="Helical" evidence="6">
    <location>
        <begin position="260"/>
        <end position="279"/>
    </location>
</feature>
<feature type="transmembrane region" description="Helical" evidence="6">
    <location>
        <begin position="316"/>
        <end position="335"/>
    </location>
</feature>
<feature type="transmembrane region" description="Helical" evidence="6">
    <location>
        <begin position="193"/>
        <end position="211"/>
    </location>
</feature>
<evidence type="ECO:0000313" key="8">
    <source>
        <dbReference type="Proteomes" id="UP000064137"/>
    </source>
</evidence>
<keyword evidence="5 6" id="KW-0472">Membrane</keyword>
<evidence type="ECO:0000256" key="1">
    <source>
        <dbReference type="ARBA" id="ARBA00004141"/>
    </source>
</evidence>
<evidence type="ECO:0000256" key="5">
    <source>
        <dbReference type="ARBA" id="ARBA00023136"/>
    </source>
</evidence>
<feature type="transmembrane region" description="Helical" evidence="6">
    <location>
        <begin position="53"/>
        <end position="69"/>
    </location>
</feature>
<evidence type="ECO:0000256" key="2">
    <source>
        <dbReference type="ARBA" id="ARBA00022448"/>
    </source>
</evidence>
<sequence>MFARFWREAVTTYKSKACLALLLLGFAAGLPAMLVFSTLSVWLREAGVSRETIGYASWIGLAYAFKWVWSPMLDLWKLPLIGKLGRRRSWLVLSQILVGLGLVGMALCNPQQHLEQLIALAVLVAFASATQDIAVDAYRLEIADDERQAALAACYMTGYRIAALLASAGALFLAEELGSSRLDYSQSAWATTYMLFALLVLPGLVTSVLIREPEPVAPMAMAESRFGFNHQLVAVALLLVMLISIPAAINAAIAQAWPRALLYSLFIVGCLSPWGRYCSKPLSDLMRRMREPLRLRDAANAEELPRFDFVHQMVSVILLIVLIVAATGGLSALAGGYWPRGLMYGLIVWLCLTAPGRRLMAPVLTPITEFIQRYQWQALLLLGLISTYRLSDTVMGVMASVFYIDVGYSKETIAGVSKIFGVFMTLFGAGLGGVLITRVGILPILFLGGAASALTNLLFVVIASTGANVPLLIATICADNVSGGMATSAFVAYLSSLTNLRFSATQYAMLSSLMLLLPRLLGGYSGAMVEHVGYSSFFSLTALMGVPTLLLIAVLWLRQRRTAVPSGPSGSGN</sequence>
<accession>A0A0U4WMQ4</accession>
<feature type="transmembrane region" description="Helical" evidence="6">
    <location>
        <begin position="444"/>
        <end position="465"/>
    </location>
</feature>
<evidence type="ECO:0000256" key="3">
    <source>
        <dbReference type="ARBA" id="ARBA00022692"/>
    </source>
</evidence>
<dbReference type="InterPro" id="IPR036259">
    <property type="entry name" value="MFS_trans_sf"/>
</dbReference>
<dbReference type="InterPro" id="IPR011701">
    <property type="entry name" value="MFS"/>
</dbReference>
<protein>
    <submittedName>
        <fullName evidence="7">AmpG family muropeptide MFS transporter</fullName>
    </submittedName>
</protein>
<evidence type="ECO:0000313" key="7">
    <source>
        <dbReference type="EMBL" id="ALZ86786.1"/>
    </source>
</evidence>
<feature type="transmembrane region" description="Helical" evidence="6">
    <location>
        <begin position="507"/>
        <end position="525"/>
    </location>
</feature>
<evidence type="ECO:0000256" key="4">
    <source>
        <dbReference type="ARBA" id="ARBA00022989"/>
    </source>
</evidence>
<dbReference type="RefSeq" id="WP_059316822.1">
    <property type="nucleotide sequence ID" value="NZ_CP013987.1"/>
</dbReference>
<dbReference type="EMBL" id="CP013987">
    <property type="protein sequence ID" value="ALZ86786.1"/>
    <property type="molecule type" value="Genomic_DNA"/>
</dbReference>
<feature type="transmembrane region" description="Helical" evidence="6">
    <location>
        <begin position="537"/>
        <end position="557"/>
    </location>
</feature>
<feature type="transmembrane region" description="Helical" evidence="6">
    <location>
        <begin position="341"/>
        <end position="359"/>
    </location>
</feature>
<feature type="transmembrane region" description="Helical" evidence="6">
    <location>
        <begin position="379"/>
        <end position="404"/>
    </location>
</feature>
<dbReference type="SUPFAM" id="SSF103473">
    <property type="entry name" value="MFS general substrate transporter"/>
    <property type="match status" value="2"/>
</dbReference>
<dbReference type="OrthoDB" id="9787815at2"/>
<reference evidence="7 8" key="1">
    <citation type="submission" date="2016-01" db="EMBL/GenBank/DDBJ databases">
        <title>Annotation of Pseudomonas oryzihabitans USDA-ARS-USMARC-56511.</title>
        <authorList>
            <person name="Harhay G.P."/>
            <person name="Harhay D.M."/>
            <person name="Smith T.P.L."/>
            <person name="Bono J.L."/>
            <person name="Heaton M.P."/>
            <person name="Clawson M.L."/>
            <person name="Chitko-Mckown C.G."/>
            <person name="Capik S.F."/>
            <person name="DeDonder K.D."/>
            <person name="Apley M.D."/>
            <person name="Lubbers B.V."/>
            <person name="White B.J."/>
            <person name="Larson R.L."/>
        </authorList>
    </citation>
    <scope>NUCLEOTIDE SEQUENCE [LARGE SCALE GENOMIC DNA]</scope>
    <source>
        <strain evidence="7 8">USDA-ARS-USMARC-56511</strain>
    </source>
</reference>
<dbReference type="GO" id="GO:0022857">
    <property type="term" value="F:transmembrane transporter activity"/>
    <property type="evidence" value="ECO:0007669"/>
    <property type="project" value="InterPro"/>
</dbReference>
<dbReference type="PANTHER" id="PTHR12778">
    <property type="entry name" value="SOLUTE CARRIER FAMILY 33 ACETYL-COA TRANSPORTER -RELATED"/>
    <property type="match status" value="1"/>
</dbReference>
<dbReference type="AlphaFoldDB" id="A0A0U4WMQ4"/>
<dbReference type="FunFam" id="1.20.1250.20:FF:000072">
    <property type="entry name" value="Muropeptide transporter AmpG"/>
    <property type="match status" value="1"/>
</dbReference>
<dbReference type="Pfam" id="PF07690">
    <property type="entry name" value="MFS_1"/>
    <property type="match status" value="1"/>
</dbReference>
<comment type="subcellular location">
    <subcellularLocation>
        <location evidence="1">Membrane</location>
        <topology evidence="1">Multi-pass membrane protein</topology>
    </subcellularLocation>
</comment>
<dbReference type="Proteomes" id="UP000064137">
    <property type="component" value="Chromosome"/>
</dbReference>
<dbReference type="NCBIfam" id="TIGR00901">
    <property type="entry name" value="2A0125"/>
    <property type="match status" value="1"/>
</dbReference>
<proteinExistence type="predicted"/>
<dbReference type="GO" id="GO:0016020">
    <property type="term" value="C:membrane"/>
    <property type="evidence" value="ECO:0007669"/>
    <property type="project" value="UniProtKB-SubCell"/>
</dbReference>
<feature type="transmembrane region" description="Helical" evidence="6">
    <location>
        <begin position="150"/>
        <end position="173"/>
    </location>
</feature>